<dbReference type="PANTHER" id="PTHR48475:SF1">
    <property type="entry name" value="RNASE H TYPE-1 DOMAIN-CONTAINING PROTEIN"/>
    <property type="match status" value="1"/>
</dbReference>
<keyword evidence="2" id="KW-1185">Reference proteome</keyword>
<name>A0A822XZS0_NELNU</name>
<sequence>MLKKVVNEHQTNWADQLSNTLWAYRTSKREATGTYPYKLVYGQEAMLPTKIQPVSTRVAQHLGKEHCSKDMDEALYTEDLNQYIH</sequence>
<gene>
    <name evidence="1" type="ORF">HUJ06_025759</name>
</gene>
<comment type="caution">
    <text evidence="1">The sequence shown here is derived from an EMBL/GenBank/DDBJ whole genome shotgun (WGS) entry which is preliminary data.</text>
</comment>
<dbReference type="PANTHER" id="PTHR48475">
    <property type="entry name" value="RIBONUCLEASE H"/>
    <property type="match status" value="1"/>
</dbReference>
<dbReference type="Gene3D" id="3.30.420.10">
    <property type="entry name" value="Ribonuclease H-like superfamily/Ribonuclease H"/>
    <property type="match status" value="1"/>
</dbReference>
<dbReference type="AlphaFoldDB" id="A0A822XZS0"/>
<dbReference type="Proteomes" id="UP000607653">
    <property type="component" value="Unassembled WGS sequence"/>
</dbReference>
<reference evidence="1 2" key="1">
    <citation type="journal article" date="2020" name="Mol. Biol. Evol.">
        <title>Distinct Expression and Methylation Patterns for Genes with Different Fates following a Single Whole-Genome Duplication in Flowering Plants.</title>
        <authorList>
            <person name="Shi T."/>
            <person name="Rahmani R.S."/>
            <person name="Gugger P.F."/>
            <person name="Wang M."/>
            <person name="Li H."/>
            <person name="Zhang Y."/>
            <person name="Li Z."/>
            <person name="Wang Q."/>
            <person name="Van de Peer Y."/>
            <person name="Marchal K."/>
            <person name="Chen J."/>
        </authorList>
    </citation>
    <scope>NUCLEOTIDE SEQUENCE [LARGE SCALE GENOMIC DNA]</scope>
    <source>
        <tissue evidence="1">Leaf</tissue>
    </source>
</reference>
<dbReference type="EMBL" id="DUZY01000001">
    <property type="protein sequence ID" value="DAD24295.1"/>
    <property type="molecule type" value="Genomic_DNA"/>
</dbReference>
<organism evidence="1 2">
    <name type="scientific">Nelumbo nucifera</name>
    <name type="common">Sacred lotus</name>
    <dbReference type="NCBI Taxonomy" id="4432"/>
    <lineage>
        <taxon>Eukaryota</taxon>
        <taxon>Viridiplantae</taxon>
        <taxon>Streptophyta</taxon>
        <taxon>Embryophyta</taxon>
        <taxon>Tracheophyta</taxon>
        <taxon>Spermatophyta</taxon>
        <taxon>Magnoliopsida</taxon>
        <taxon>Proteales</taxon>
        <taxon>Nelumbonaceae</taxon>
        <taxon>Nelumbo</taxon>
    </lineage>
</organism>
<protein>
    <submittedName>
        <fullName evidence="1">Uncharacterized protein</fullName>
    </submittedName>
</protein>
<dbReference type="InterPro" id="IPR036397">
    <property type="entry name" value="RNaseH_sf"/>
</dbReference>
<evidence type="ECO:0000313" key="1">
    <source>
        <dbReference type="EMBL" id="DAD24295.1"/>
    </source>
</evidence>
<accession>A0A822XZS0</accession>
<evidence type="ECO:0000313" key="2">
    <source>
        <dbReference type="Proteomes" id="UP000607653"/>
    </source>
</evidence>
<dbReference type="GO" id="GO:0003676">
    <property type="term" value="F:nucleic acid binding"/>
    <property type="evidence" value="ECO:0007669"/>
    <property type="project" value="InterPro"/>
</dbReference>
<proteinExistence type="predicted"/>